<dbReference type="RefSeq" id="WP_255806377.1">
    <property type="nucleotide sequence ID" value="NZ_CP038802.1"/>
</dbReference>
<name>A0AAE9MTI9_9SPIR</name>
<dbReference type="Proteomes" id="UP001059401">
    <property type="component" value="Chromosome"/>
</dbReference>
<evidence type="ECO:0000313" key="5">
    <source>
        <dbReference type="Proteomes" id="UP001059401"/>
    </source>
</evidence>
<dbReference type="Proteomes" id="UP001058682">
    <property type="component" value="Chromosome"/>
</dbReference>
<keyword evidence="5" id="KW-1185">Reference proteome</keyword>
<dbReference type="EMBL" id="CP038804">
    <property type="protein sequence ID" value="UTY33455.1"/>
    <property type="molecule type" value="Genomic_DNA"/>
</dbReference>
<evidence type="ECO:0000313" key="3">
    <source>
        <dbReference type="EMBL" id="UTY33455.1"/>
    </source>
</evidence>
<evidence type="ECO:0000313" key="2">
    <source>
        <dbReference type="EMBL" id="UTY28589.1"/>
    </source>
</evidence>
<organism evidence="3 4">
    <name type="scientific">Treponema putidum</name>
    <dbReference type="NCBI Taxonomy" id="221027"/>
    <lineage>
        <taxon>Bacteria</taxon>
        <taxon>Pseudomonadati</taxon>
        <taxon>Spirochaetota</taxon>
        <taxon>Spirochaetia</taxon>
        <taxon>Spirochaetales</taxon>
        <taxon>Treponemataceae</taxon>
        <taxon>Treponema</taxon>
    </lineage>
</organism>
<dbReference type="Pfam" id="PF24849">
    <property type="entry name" value="DUF7724"/>
    <property type="match status" value="1"/>
</dbReference>
<sequence>MQKENTAYLSNEDSYTIFSFGDKRLKFIAPYSLERYGDVVTWDKGYLVVSAKYAHNSEFEEEYIDLIPILENLYIDTEKFLSSIQKVEVRYA</sequence>
<proteinExistence type="predicted"/>
<gene>
    <name evidence="3" type="ORF">E4N74_05075</name>
    <name evidence="2" type="ORF">E4N76_05985</name>
</gene>
<accession>A0AAE9MTI9</accession>
<dbReference type="InterPro" id="IPR056141">
    <property type="entry name" value="DUF7724"/>
</dbReference>
<feature type="domain" description="DUF7724" evidence="1">
    <location>
        <begin position="5"/>
        <end position="91"/>
    </location>
</feature>
<dbReference type="EMBL" id="CP038802">
    <property type="protein sequence ID" value="UTY28589.1"/>
    <property type="molecule type" value="Genomic_DNA"/>
</dbReference>
<protein>
    <recommendedName>
        <fullName evidence="1">DUF7724 domain-containing protein</fullName>
    </recommendedName>
</protein>
<dbReference type="AlphaFoldDB" id="A0AAE9MTI9"/>
<evidence type="ECO:0000313" key="4">
    <source>
        <dbReference type="Proteomes" id="UP001058682"/>
    </source>
</evidence>
<evidence type="ECO:0000259" key="1">
    <source>
        <dbReference type="Pfam" id="PF24849"/>
    </source>
</evidence>
<reference evidence="3" key="1">
    <citation type="submission" date="2019-04" db="EMBL/GenBank/DDBJ databases">
        <title>Whole genome sequencing of oral phylogroup 2 treponemes.</title>
        <authorList>
            <person name="Chan Y."/>
            <person name="Zeng H.H."/>
            <person name="Yu X.L."/>
            <person name="Leung W.K."/>
            <person name="Watt R.M."/>
        </authorList>
    </citation>
    <scope>NUCLEOTIDE SEQUENCE</scope>
    <source>
        <strain evidence="3">OMZ 835</strain>
        <strain evidence="2">OMZ 847</strain>
    </source>
</reference>